<evidence type="ECO:0000256" key="1">
    <source>
        <dbReference type="SAM" id="MobiDB-lite"/>
    </source>
</evidence>
<comment type="caution">
    <text evidence="2">The sequence shown here is derived from an EMBL/GenBank/DDBJ whole genome shotgun (WGS) entry which is preliminary data.</text>
</comment>
<feature type="compositionally biased region" description="Basic and acidic residues" evidence="1">
    <location>
        <begin position="85"/>
        <end position="95"/>
    </location>
</feature>
<proteinExistence type="predicted"/>
<feature type="region of interest" description="Disordered" evidence="1">
    <location>
        <begin position="68"/>
        <end position="95"/>
    </location>
</feature>
<sequence>MPWTEVQQQNTRLGNVKCCLVHKHRQSVAGCNILLKDAFVGCQYYFHEREYMKNPHGWQDSRFPSRSFPKPLTLSPGAPQVSDVHAPDHPPDGKKTLIIRPCHL</sequence>
<protein>
    <submittedName>
        <fullName evidence="2">Uncharacterized protein</fullName>
    </submittedName>
</protein>
<accession>A0ABV0USV3</accession>
<gene>
    <name evidence="2" type="ORF">ILYODFUR_016547</name>
</gene>
<name>A0ABV0USV3_9TELE</name>
<dbReference type="EMBL" id="JAHRIQ010082609">
    <property type="protein sequence ID" value="MEQ2248170.1"/>
    <property type="molecule type" value="Genomic_DNA"/>
</dbReference>
<keyword evidence="3" id="KW-1185">Reference proteome</keyword>
<evidence type="ECO:0000313" key="2">
    <source>
        <dbReference type="EMBL" id="MEQ2248170.1"/>
    </source>
</evidence>
<organism evidence="2 3">
    <name type="scientific">Ilyodon furcidens</name>
    <name type="common">goldbreast splitfin</name>
    <dbReference type="NCBI Taxonomy" id="33524"/>
    <lineage>
        <taxon>Eukaryota</taxon>
        <taxon>Metazoa</taxon>
        <taxon>Chordata</taxon>
        <taxon>Craniata</taxon>
        <taxon>Vertebrata</taxon>
        <taxon>Euteleostomi</taxon>
        <taxon>Actinopterygii</taxon>
        <taxon>Neopterygii</taxon>
        <taxon>Teleostei</taxon>
        <taxon>Neoteleostei</taxon>
        <taxon>Acanthomorphata</taxon>
        <taxon>Ovalentaria</taxon>
        <taxon>Atherinomorphae</taxon>
        <taxon>Cyprinodontiformes</taxon>
        <taxon>Goodeidae</taxon>
        <taxon>Ilyodon</taxon>
    </lineage>
</organism>
<reference evidence="2 3" key="1">
    <citation type="submission" date="2021-06" db="EMBL/GenBank/DDBJ databases">
        <authorList>
            <person name="Palmer J.M."/>
        </authorList>
    </citation>
    <scope>NUCLEOTIDE SEQUENCE [LARGE SCALE GENOMIC DNA]</scope>
    <source>
        <strain evidence="3">if_2019</strain>
        <tissue evidence="2">Muscle</tissue>
    </source>
</reference>
<evidence type="ECO:0000313" key="3">
    <source>
        <dbReference type="Proteomes" id="UP001482620"/>
    </source>
</evidence>
<dbReference type="Proteomes" id="UP001482620">
    <property type="component" value="Unassembled WGS sequence"/>
</dbReference>